<feature type="compositionally biased region" description="Basic residues" evidence="1">
    <location>
        <begin position="1"/>
        <end position="10"/>
    </location>
</feature>
<dbReference type="Pfam" id="PF25475">
    <property type="entry name" value="DUF7903"/>
    <property type="match status" value="1"/>
</dbReference>
<protein>
    <recommendedName>
        <fullName evidence="2">DUF7903 domain-containing protein</fullName>
    </recommendedName>
</protein>
<dbReference type="PANTHER" id="PTHR35481">
    <property type="entry name" value="DNA-DIRECTED RNA POLYMERASE SUBUNIT ALPHA"/>
    <property type="match status" value="1"/>
</dbReference>
<evidence type="ECO:0000313" key="4">
    <source>
        <dbReference type="Proteomes" id="UP000243459"/>
    </source>
</evidence>
<organism evidence="3 4">
    <name type="scientific">Asparagus officinalis</name>
    <name type="common">Garden asparagus</name>
    <dbReference type="NCBI Taxonomy" id="4686"/>
    <lineage>
        <taxon>Eukaryota</taxon>
        <taxon>Viridiplantae</taxon>
        <taxon>Streptophyta</taxon>
        <taxon>Embryophyta</taxon>
        <taxon>Tracheophyta</taxon>
        <taxon>Spermatophyta</taxon>
        <taxon>Magnoliopsida</taxon>
        <taxon>Liliopsida</taxon>
        <taxon>Asparagales</taxon>
        <taxon>Asparagaceae</taxon>
        <taxon>Asparagoideae</taxon>
        <taxon>Asparagus</taxon>
    </lineage>
</organism>
<evidence type="ECO:0000313" key="3">
    <source>
        <dbReference type="EMBL" id="ONK58373.1"/>
    </source>
</evidence>
<feature type="compositionally biased region" description="Pro residues" evidence="1">
    <location>
        <begin position="16"/>
        <end position="26"/>
    </location>
</feature>
<dbReference type="Proteomes" id="UP000243459">
    <property type="component" value="Chromosome 9"/>
</dbReference>
<sequence>MAYVPPHKRYSKDSPTPDPSPLPPSVLPQSKRTLTLSDPKPNSRRRRDHQSSSNQGLKIIYAADSIARWFVAGSAGDDPIPSSVAIWEPFEWRNGGKATVIEAGEGGVVEERPWANISERVMPDLIGCCRAAVEGSVSKREVVKLTFVARTGKVLFLGTSVNLESIRKAAVSEIDSRTQVRKSFYTNVPSDYMEDMQNMLSGDSGFDFDSEKEYYNVKIFDKFQPESTISCKCAVVNDGALEIRKIELNQVRHLVVDISCLFKDLDLRLMLATKRILKSLDDEENEAINKLVKSAIIDPDVKGGLRWPLGEESVADRFCIIGVWHTKFKAFKNQSTRIKLRHADRFDHRTSTGEASNEVMLKLIGISKHLRDGNVELDCINDMVQESVKLIWDRFLSYSHSST</sequence>
<reference evidence="4" key="1">
    <citation type="journal article" date="2017" name="Nat. Commun.">
        <title>The asparagus genome sheds light on the origin and evolution of a young Y chromosome.</title>
        <authorList>
            <person name="Harkess A."/>
            <person name="Zhou J."/>
            <person name="Xu C."/>
            <person name="Bowers J.E."/>
            <person name="Van der Hulst R."/>
            <person name="Ayyampalayam S."/>
            <person name="Mercati F."/>
            <person name="Riccardi P."/>
            <person name="McKain M.R."/>
            <person name="Kakrana A."/>
            <person name="Tang H."/>
            <person name="Ray J."/>
            <person name="Groenendijk J."/>
            <person name="Arikit S."/>
            <person name="Mathioni S.M."/>
            <person name="Nakano M."/>
            <person name="Shan H."/>
            <person name="Telgmann-Rauber A."/>
            <person name="Kanno A."/>
            <person name="Yue Z."/>
            <person name="Chen H."/>
            <person name="Li W."/>
            <person name="Chen Y."/>
            <person name="Xu X."/>
            <person name="Zhang Y."/>
            <person name="Luo S."/>
            <person name="Chen H."/>
            <person name="Gao J."/>
            <person name="Mao Z."/>
            <person name="Pires J.C."/>
            <person name="Luo M."/>
            <person name="Kudrna D."/>
            <person name="Wing R.A."/>
            <person name="Meyers B.C."/>
            <person name="Yi K."/>
            <person name="Kong H."/>
            <person name="Lavrijsen P."/>
            <person name="Sunseri F."/>
            <person name="Falavigna A."/>
            <person name="Ye Y."/>
            <person name="Leebens-Mack J.H."/>
            <person name="Chen G."/>
        </authorList>
    </citation>
    <scope>NUCLEOTIDE SEQUENCE [LARGE SCALE GENOMIC DNA]</scope>
    <source>
        <strain evidence="4">cv. DH0086</strain>
    </source>
</reference>
<feature type="region of interest" description="Disordered" evidence="1">
    <location>
        <begin position="1"/>
        <end position="54"/>
    </location>
</feature>
<evidence type="ECO:0000256" key="1">
    <source>
        <dbReference type="SAM" id="MobiDB-lite"/>
    </source>
</evidence>
<dbReference type="InterPro" id="IPR057225">
    <property type="entry name" value="DUF7903"/>
</dbReference>
<accession>A0A5P1E8V3</accession>
<dbReference type="AlphaFoldDB" id="A0A5P1E8V3"/>
<dbReference type="OrthoDB" id="2014147at2759"/>
<name>A0A5P1E8V3_ASPOF</name>
<proteinExistence type="predicted"/>
<dbReference type="Gramene" id="ONK58373">
    <property type="protein sequence ID" value="ONK58373"/>
    <property type="gene ID" value="A4U43_C09F11580"/>
</dbReference>
<dbReference type="EMBL" id="CM007389">
    <property type="protein sequence ID" value="ONK58373.1"/>
    <property type="molecule type" value="Genomic_DNA"/>
</dbReference>
<keyword evidence="4" id="KW-1185">Reference proteome</keyword>
<dbReference type="OMA" id="IWHVIAN"/>
<dbReference type="PANTHER" id="PTHR35481:SF1">
    <property type="entry name" value="DNA-DIRECTED RNA POLYMERASE SUBUNIT ALPHA"/>
    <property type="match status" value="1"/>
</dbReference>
<feature type="domain" description="DUF7903" evidence="2">
    <location>
        <begin position="54"/>
        <end position="395"/>
    </location>
</feature>
<evidence type="ECO:0000259" key="2">
    <source>
        <dbReference type="Pfam" id="PF25475"/>
    </source>
</evidence>
<gene>
    <name evidence="3" type="ORF">A4U43_C09F11580</name>
</gene>